<dbReference type="InterPro" id="IPR006073">
    <property type="entry name" value="GTP-bd"/>
</dbReference>
<protein>
    <recommendedName>
        <fullName evidence="1">G domain-containing protein</fullName>
    </recommendedName>
</protein>
<proteinExistence type="predicted"/>
<sequence length="626" mass="70314">MASQLDICADLIAQVSNAVSLLDRQIGSFELTPLDRRDWYELLHQKLLPQLGQEAFLIVAVVGGTNIGKSVVFNHVAGNRLSATSPLASGTKHPTAILPSGFSSTHNISKLFPGFQVSEWVDADAPLAENPQHLLYWRESESLPDNLVVLDTPDVDSVAEVNWERADNIRLSSDVLLAVLTQQKYNDSAVKEFFRKASDEGKLVIVIFNQVLLPEDGEYWPLWLKTFEAETGLNPHSVYIAPNDRRAAESNALPFYEQNWPQEEGNFQTDLTERNLLRDLSELRFSEIKLQTLEGAIDHLCSPEVGIPSWLSEIRRRGAEFGEALNLMSAQRLVEVDRWPGLPNAVMIRKIREWWGRQREGWSRSVHGFYHAVGTAVSYPVKLLMESKGNTVTPIEEYRAREWEVILQALENTLERLSWLEELDNPRLSPKLKEILGGKSRAELIEKFRLDHQELDFERILDEMINRQLSGFREESPESYKLFRRIDTLAAAARPAVSVGLFMTGVGPVGDVLYPAVADTAMQGMFHLATDAVGGTVVTAVGDKVITEGASTSAGYLESKFRRLHTQFAQQRAEWLASELERHLFGNLPEELARAAKIGDAPEFKQVEKLVNELRHLLATASIQDS</sequence>
<dbReference type="SUPFAM" id="SSF52540">
    <property type="entry name" value="P-loop containing nucleoside triphosphate hydrolases"/>
    <property type="match status" value="1"/>
</dbReference>
<feature type="domain" description="G" evidence="1">
    <location>
        <begin position="59"/>
        <end position="209"/>
    </location>
</feature>
<evidence type="ECO:0000259" key="1">
    <source>
        <dbReference type="Pfam" id="PF01926"/>
    </source>
</evidence>
<name>A0A5C5WX22_9PLAN</name>
<dbReference type="RefSeq" id="WP_146510404.1">
    <property type="nucleotide sequence ID" value="NZ_SIHI01000005.1"/>
</dbReference>
<comment type="caution">
    <text evidence="2">The sequence shown here is derived from an EMBL/GenBank/DDBJ whole genome shotgun (WGS) entry which is preliminary data.</text>
</comment>
<dbReference type="GO" id="GO:0005525">
    <property type="term" value="F:GTP binding"/>
    <property type="evidence" value="ECO:0007669"/>
    <property type="project" value="InterPro"/>
</dbReference>
<keyword evidence="3" id="KW-1185">Reference proteome</keyword>
<accession>A0A5C5WX22</accession>
<dbReference type="Proteomes" id="UP000317243">
    <property type="component" value="Unassembled WGS sequence"/>
</dbReference>
<organism evidence="2 3">
    <name type="scientific">Thalassoglobus neptunius</name>
    <dbReference type="NCBI Taxonomy" id="1938619"/>
    <lineage>
        <taxon>Bacteria</taxon>
        <taxon>Pseudomonadati</taxon>
        <taxon>Planctomycetota</taxon>
        <taxon>Planctomycetia</taxon>
        <taxon>Planctomycetales</taxon>
        <taxon>Planctomycetaceae</taxon>
        <taxon>Thalassoglobus</taxon>
    </lineage>
</organism>
<dbReference type="EMBL" id="SIHI01000005">
    <property type="protein sequence ID" value="TWT55267.1"/>
    <property type="molecule type" value="Genomic_DNA"/>
</dbReference>
<evidence type="ECO:0000313" key="3">
    <source>
        <dbReference type="Proteomes" id="UP000317243"/>
    </source>
</evidence>
<dbReference type="OrthoDB" id="207675at2"/>
<gene>
    <name evidence="2" type="ORF">KOR42_28940</name>
</gene>
<evidence type="ECO:0000313" key="2">
    <source>
        <dbReference type="EMBL" id="TWT55267.1"/>
    </source>
</evidence>
<dbReference type="InterPro" id="IPR027417">
    <property type="entry name" value="P-loop_NTPase"/>
</dbReference>
<dbReference type="Gene3D" id="3.40.50.300">
    <property type="entry name" value="P-loop containing nucleotide triphosphate hydrolases"/>
    <property type="match status" value="1"/>
</dbReference>
<dbReference type="AlphaFoldDB" id="A0A5C5WX22"/>
<reference evidence="2 3" key="1">
    <citation type="submission" date="2019-02" db="EMBL/GenBank/DDBJ databases">
        <title>Deep-cultivation of Planctomycetes and their phenomic and genomic characterization uncovers novel biology.</title>
        <authorList>
            <person name="Wiegand S."/>
            <person name="Jogler M."/>
            <person name="Boedeker C."/>
            <person name="Pinto D."/>
            <person name="Vollmers J."/>
            <person name="Rivas-Marin E."/>
            <person name="Kohn T."/>
            <person name="Peeters S.H."/>
            <person name="Heuer A."/>
            <person name="Rast P."/>
            <person name="Oberbeckmann S."/>
            <person name="Bunk B."/>
            <person name="Jeske O."/>
            <person name="Meyerdierks A."/>
            <person name="Storesund J.E."/>
            <person name="Kallscheuer N."/>
            <person name="Luecker S."/>
            <person name="Lage O.M."/>
            <person name="Pohl T."/>
            <person name="Merkel B.J."/>
            <person name="Hornburger P."/>
            <person name="Mueller R.-W."/>
            <person name="Bruemmer F."/>
            <person name="Labrenz M."/>
            <person name="Spormann A.M."/>
            <person name="Op Den Camp H."/>
            <person name="Overmann J."/>
            <person name="Amann R."/>
            <person name="Jetten M.S.M."/>
            <person name="Mascher T."/>
            <person name="Medema M.H."/>
            <person name="Devos D.P."/>
            <person name="Kaster A.-K."/>
            <person name="Ovreas L."/>
            <person name="Rohde M."/>
            <person name="Galperin M.Y."/>
            <person name="Jogler C."/>
        </authorList>
    </citation>
    <scope>NUCLEOTIDE SEQUENCE [LARGE SCALE GENOMIC DNA]</scope>
    <source>
        <strain evidence="2 3">KOR42</strain>
    </source>
</reference>
<dbReference type="Pfam" id="PF01926">
    <property type="entry name" value="MMR_HSR1"/>
    <property type="match status" value="1"/>
</dbReference>